<comment type="similarity">
    <text evidence="1">Belongs to the UPF0161 family.</text>
</comment>
<name>A0A0H3DLG8_AMYMU</name>
<dbReference type="HOGENOM" id="CLU_144811_5_3_11"/>
<dbReference type="eggNOG" id="COG0759">
    <property type="taxonomic scope" value="Bacteria"/>
</dbReference>
<feature type="region of interest" description="Disordered" evidence="2">
    <location>
        <begin position="1"/>
        <end position="26"/>
    </location>
</feature>
<dbReference type="PATRIC" id="fig|749927.5.peg.9721"/>
<dbReference type="OrthoDB" id="9801753at2"/>
<evidence type="ECO:0000256" key="2">
    <source>
        <dbReference type="SAM" id="MobiDB-lite"/>
    </source>
</evidence>
<sequence>MTGMRATPEHDPAHDHLDEGTAEPPRPGPVAWVLLLPIKLYRKAISPFLPPACRFYPSCSAYAVEALTRHGAGRGSYLAVRRLLRCGPWTPPGRDPVPETFSWRHRRPETPIEE</sequence>
<comment type="function">
    <text evidence="1">Could be involved in insertion of integral membrane proteins into the membrane.</text>
</comment>
<dbReference type="InterPro" id="IPR002696">
    <property type="entry name" value="Membr_insert_effic_factor_YidD"/>
</dbReference>
<dbReference type="AlphaFoldDB" id="A0A0H3DLG8"/>
<gene>
    <name evidence="3" type="ordered locus">AMED_9365</name>
</gene>
<evidence type="ECO:0000313" key="4">
    <source>
        <dbReference type="Proteomes" id="UP000000328"/>
    </source>
</evidence>
<dbReference type="KEGG" id="amd:AMED_9365"/>
<dbReference type="EMBL" id="CP002000">
    <property type="protein sequence ID" value="ADJ51053.1"/>
    <property type="molecule type" value="Genomic_DNA"/>
</dbReference>
<dbReference type="Proteomes" id="UP000000328">
    <property type="component" value="Chromosome"/>
</dbReference>
<feature type="compositionally biased region" description="Basic and acidic residues" evidence="2">
    <location>
        <begin position="7"/>
        <end position="19"/>
    </location>
</feature>
<dbReference type="PANTHER" id="PTHR33383:SF1">
    <property type="entry name" value="MEMBRANE PROTEIN INSERTION EFFICIENCY FACTOR-RELATED"/>
    <property type="match status" value="1"/>
</dbReference>
<keyword evidence="1" id="KW-1003">Cell membrane</keyword>
<organism evidence="3 4">
    <name type="scientific">Amycolatopsis mediterranei (strain U-32)</name>
    <dbReference type="NCBI Taxonomy" id="749927"/>
    <lineage>
        <taxon>Bacteria</taxon>
        <taxon>Bacillati</taxon>
        <taxon>Actinomycetota</taxon>
        <taxon>Actinomycetes</taxon>
        <taxon>Pseudonocardiales</taxon>
        <taxon>Pseudonocardiaceae</taxon>
        <taxon>Amycolatopsis</taxon>
    </lineage>
</organism>
<dbReference type="NCBIfam" id="TIGR00278">
    <property type="entry name" value="membrane protein insertion efficiency factor YidD"/>
    <property type="match status" value="1"/>
</dbReference>
<keyword evidence="1" id="KW-0472">Membrane</keyword>
<dbReference type="Pfam" id="PF01809">
    <property type="entry name" value="YidD"/>
    <property type="match status" value="1"/>
</dbReference>
<comment type="subcellular location">
    <subcellularLocation>
        <location evidence="1">Cell membrane</location>
        <topology evidence="1">Peripheral membrane protein</topology>
        <orientation evidence="1">Cytoplasmic side</orientation>
    </subcellularLocation>
</comment>
<protein>
    <recommendedName>
        <fullName evidence="1">Putative membrane protein insertion efficiency factor</fullName>
    </recommendedName>
</protein>
<proteinExistence type="inferred from homology"/>
<dbReference type="GO" id="GO:0005886">
    <property type="term" value="C:plasma membrane"/>
    <property type="evidence" value="ECO:0007669"/>
    <property type="project" value="UniProtKB-SubCell"/>
</dbReference>
<evidence type="ECO:0000313" key="3">
    <source>
        <dbReference type="EMBL" id="ADJ51053.1"/>
    </source>
</evidence>
<dbReference type="SMART" id="SM01234">
    <property type="entry name" value="Haemolytic"/>
    <property type="match status" value="1"/>
</dbReference>
<dbReference type="HAMAP" id="MF_00386">
    <property type="entry name" value="UPF0161_YidD"/>
    <property type="match status" value="1"/>
</dbReference>
<evidence type="ECO:0000256" key="1">
    <source>
        <dbReference type="HAMAP-Rule" id="MF_00386"/>
    </source>
</evidence>
<accession>A0A0H3DLG8</accession>
<dbReference type="PANTHER" id="PTHR33383">
    <property type="entry name" value="MEMBRANE PROTEIN INSERTION EFFICIENCY FACTOR-RELATED"/>
    <property type="match status" value="1"/>
</dbReference>
<reference evidence="3 4" key="1">
    <citation type="journal article" date="2010" name="Cell Res.">
        <title>Complete genome sequence of the rifamycin SV-producing Amycolatopsis mediterranei U32 revealed its genetic characteristics in phylogeny and metabolism.</title>
        <authorList>
            <person name="Zhao W."/>
            <person name="Zhong Y."/>
            <person name="Yuan H."/>
            <person name="Wang J."/>
            <person name="Zheng H."/>
            <person name="Wang Y."/>
            <person name="Cen X."/>
            <person name="Xu F."/>
            <person name="Bai J."/>
            <person name="Han X."/>
            <person name="Lu G."/>
            <person name="Zhu Y."/>
            <person name="Shao Z."/>
            <person name="Yan H."/>
            <person name="Li C."/>
            <person name="Peng N."/>
            <person name="Zhang Z."/>
            <person name="Zhang Y."/>
            <person name="Lin W."/>
            <person name="Fan Y."/>
            <person name="Qin Z."/>
            <person name="Hu Y."/>
            <person name="Zhu B."/>
            <person name="Wang S."/>
            <person name="Ding X."/>
            <person name="Zhao G.P."/>
        </authorList>
    </citation>
    <scope>NUCLEOTIDE SEQUENCE [LARGE SCALE GENOMIC DNA]</scope>
    <source>
        <strain evidence="4">U-32</strain>
    </source>
</reference>